<dbReference type="PROSITE" id="PS51078">
    <property type="entry name" value="ICLR_ED"/>
    <property type="match status" value="1"/>
</dbReference>
<dbReference type="SUPFAM" id="SSF46785">
    <property type="entry name" value="Winged helix' DNA-binding domain"/>
    <property type="match status" value="1"/>
</dbReference>
<evidence type="ECO:0000256" key="2">
    <source>
        <dbReference type="ARBA" id="ARBA00023125"/>
    </source>
</evidence>
<dbReference type="Gene3D" id="3.30.450.40">
    <property type="match status" value="1"/>
</dbReference>
<dbReference type="AlphaFoldDB" id="A0A2V3U977"/>
<dbReference type="GO" id="GO:0045892">
    <property type="term" value="P:negative regulation of DNA-templated transcription"/>
    <property type="evidence" value="ECO:0007669"/>
    <property type="project" value="TreeGrafter"/>
</dbReference>
<reference evidence="4 5" key="1">
    <citation type="submission" date="2018-05" db="EMBL/GenBank/DDBJ databases">
        <title>Genomic Encyclopedia of Type Strains, Phase IV (KMG-IV): sequencing the most valuable type-strain genomes for metagenomic binning, comparative biology and taxonomic classification.</title>
        <authorList>
            <person name="Goeker M."/>
        </authorList>
    </citation>
    <scope>NUCLEOTIDE SEQUENCE [LARGE SCALE GENOMIC DNA]</scope>
    <source>
        <strain evidence="4 5">DSM 6462</strain>
    </source>
</reference>
<dbReference type="Gene3D" id="1.10.10.10">
    <property type="entry name" value="Winged helix-like DNA-binding domain superfamily/Winged helix DNA-binding domain"/>
    <property type="match status" value="1"/>
</dbReference>
<evidence type="ECO:0000256" key="1">
    <source>
        <dbReference type="ARBA" id="ARBA00023015"/>
    </source>
</evidence>
<dbReference type="Proteomes" id="UP000248021">
    <property type="component" value="Unassembled WGS sequence"/>
</dbReference>
<dbReference type="RefSeq" id="WP_110374587.1">
    <property type="nucleotide sequence ID" value="NZ_CAKNFM010000006.1"/>
</dbReference>
<dbReference type="Pfam" id="PF01614">
    <property type="entry name" value="IclR_C"/>
    <property type="match status" value="1"/>
</dbReference>
<keyword evidence="3" id="KW-0804">Transcription</keyword>
<dbReference type="OrthoDB" id="9790046at2"/>
<dbReference type="EMBL" id="QJJK01000004">
    <property type="protein sequence ID" value="PXW60261.1"/>
    <property type="molecule type" value="Genomic_DNA"/>
</dbReference>
<dbReference type="GO" id="GO:0003677">
    <property type="term" value="F:DNA binding"/>
    <property type="evidence" value="ECO:0007669"/>
    <property type="project" value="UniProtKB-KW"/>
</dbReference>
<dbReference type="Pfam" id="PF09339">
    <property type="entry name" value="HTH_IclR"/>
    <property type="match status" value="1"/>
</dbReference>
<proteinExistence type="predicted"/>
<dbReference type="InterPro" id="IPR005471">
    <property type="entry name" value="Tscrpt_reg_IclR_N"/>
</dbReference>
<dbReference type="PANTHER" id="PTHR30136:SF24">
    <property type="entry name" value="HTH-TYPE TRANSCRIPTIONAL REPRESSOR ALLR"/>
    <property type="match status" value="1"/>
</dbReference>
<dbReference type="SMART" id="SM00346">
    <property type="entry name" value="HTH_ICLR"/>
    <property type="match status" value="1"/>
</dbReference>
<sequence>MAVRSLSTVLKTLAVLDAAGRSDRPLRLVDFCRATGEARGAVYQRLVTLIEAGWLEATDDGTYRLSLRIVPYANRALDQASLGTRLADVLQQIVVETGETASLAVLEDGEAVIVQRVESRGILRSDLRVGKRLELARTALGRALVAFAQPEALAHLIELGVDLPSEEVIREVRAQGFSVSVLSGPRTVSAVASPIFDNRGHCIGAISVSGPTAGFDKDKCARAAVAAAERANSRLMGMDAE</sequence>
<accession>A0A2V3U977</accession>
<dbReference type="InterPro" id="IPR036388">
    <property type="entry name" value="WH-like_DNA-bd_sf"/>
</dbReference>
<name>A0A2V3U977_9HYPH</name>
<dbReference type="PANTHER" id="PTHR30136">
    <property type="entry name" value="HELIX-TURN-HELIX TRANSCRIPTIONAL REGULATOR, ICLR FAMILY"/>
    <property type="match status" value="1"/>
</dbReference>
<dbReference type="SUPFAM" id="SSF55781">
    <property type="entry name" value="GAF domain-like"/>
    <property type="match status" value="1"/>
</dbReference>
<keyword evidence="2" id="KW-0238">DNA-binding</keyword>
<evidence type="ECO:0000256" key="3">
    <source>
        <dbReference type="ARBA" id="ARBA00023163"/>
    </source>
</evidence>
<evidence type="ECO:0000313" key="4">
    <source>
        <dbReference type="EMBL" id="PXW60261.1"/>
    </source>
</evidence>
<dbReference type="InterPro" id="IPR050707">
    <property type="entry name" value="HTH_MetabolicPath_Reg"/>
</dbReference>
<protein>
    <submittedName>
        <fullName evidence="4">IclR family transcriptional regulator</fullName>
    </submittedName>
</protein>
<dbReference type="InterPro" id="IPR036390">
    <property type="entry name" value="WH_DNA-bd_sf"/>
</dbReference>
<comment type="caution">
    <text evidence="4">The sequence shown here is derived from an EMBL/GenBank/DDBJ whole genome shotgun (WGS) entry which is preliminary data.</text>
</comment>
<keyword evidence="5" id="KW-1185">Reference proteome</keyword>
<evidence type="ECO:0000313" key="5">
    <source>
        <dbReference type="Proteomes" id="UP000248021"/>
    </source>
</evidence>
<keyword evidence="1" id="KW-0805">Transcription regulation</keyword>
<organism evidence="4 5">
    <name type="scientific">Chelatococcus asaccharovorans</name>
    <dbReference type="NCBI Taxonomy" id="28210"/>
    <lineage>
        <taxon>Bacteria</taxon>
        <taxon>Pseudomonadati</taxon>
        <taxon>Pseudomonadota</taxon>
        <taxon>Alphaproteobacteria</taxon>
        <taxon>Hyphomicrobiales</taxon>
        <taxon>Chelatococcaceae</taxon>
        <taxon>Chelatococcus</taxon>
    </lineage>
</organism>
<gene>
    <name evidence="4" type="ORF">C7450_104314</name>
</gene>
<dbReference type="InterPro" id="IPR014757">
    <property type="entry name" value="Tscrpt_reg_IclR_C"/>
</dbReference>
<dbReference type="GO" id="GO:0003700">
    <property type="term" value="F:DNA-binding transcription factor activity"/>
    <property type="evidence" value="ECO:0007669"/>
    <property type="project" value="TreeGrafter"/>
</dbReference>
<dbReference type="InterPro" id="IPR029016">
    <property type="entry name" value="GAF-like_dom_sf"/>
</dbReference>